<dbReference type="EMBL" id="WNYA01000003">
    <property type="protein sequence ID" value="KAG8581767.1"/>
    <property type="molecule type" value="Genomic_DNA"/>
</dbReference>
<reference evidence="3" key="1">
    <citation type="thesis" date="2020" institute="ProQuest LLC" country="789 East Eisenhower Parkway, Ann Arbor, MI, USA">
        <title>Comparative Genomics and Chromosome Evolution.</title>
        <authorList>
            <person name="Mudd A.B."/>
        </authorList>
    </citation>
    <scope>NUCLEOTIDE SEQUENCE</scope>
    <source>
        <strain evidence="3">237g6f4</strain>
        <tissue evidence="3">Blood</tissue>
    </source>
</reference>
<protein>
    <recommendedName>
        <fullName evidence="5">Secreted protein</fullName>
    </recommendedName>
</protein>
<feature type="transmembrane region" description="Helical" evidence="1">
    <location>
        <begin position="53"/>
        <end position="78"/>
    </location>
</feature>
<keyword evidence="1" id="KW-0472">Membrane</keyword>
<evidence type="ECO:0000313" key="3">
    <source>
        <dbReference type="EMBL" id="KAG8581767.1"/>
    </source>
</evidence>
<keyword evidence="1" id="KW-1133">Transmembrane helix</keyword>
<organism evidence="3 4">
    <name type="scientific">Engystomops pustulosus</name>
    <name type="common">Tungara frog</name>
    <name type="synonym">Physalaemus pustulosus</name>
    <dbReference type="NCBI Taxonomy" id="76066"/>
    <lineage>
        <taxon>Eukaryota</taxon>
        <taxon>Metazoa</taxon>
        <taxon>Chordata</taxon>
        <taxon>Craniata</taxon>
        <taxon>Vertebrata</taxon>
        <taxon>Euteleostomi</taxon>
        <taxon>Amphibia</taxon>
        <taxon>Batrachia</taxon>
        <taxon>Anura</taxon>
        <taxon>Neobatrachia</taxon>
        <taxon>Hyloidea</taxon>
        <taxon>Leptodactylidae</taxon>
        <taxon>Leiuperinae</taxon>
        <taxon>Engystomops</taxon>
    </lineage>
</organism>
<keyword evidence="1" id="KW-0812">Transmembrane</keyword>
<dbReference type="AlphaFoldDB" id="A0AAV7CBF2"/>
<evidence type="ECO:0000256" key="2">
    <source>
        <dbReference type="SAM" id="SignalP"/>
    </source>
</evidence>
<accession>A0AAV7CBF2</accession>
<evidence type="ECO:0008006" key="5">
    <source>
        <dbReference type="Google" id="ProtNLM"/>
    </source>
</evidence>
<evidence type="ECO:0000313" key="4">
    <source>
        <dbReference type="Proteomes" id="UP000824782"/>
    </source>
</evidence>
<feature type="signal peptide" evidence="2">
    <location>
        <begin position="1"/>
        <end position="21"/>
    </location>
</feature>
<gene>
    <name evidence="3" type="ORF">GDO81_007794</name>
</gene>
<keyword evidence="2" id="KW-0732">Signal</keyword>
<feature type="chain" id="PRO_5043933346" description="Secreted protein" evidence="2">
    <location>
        <begin position="22"/>
        <end position="86"/>
    </location>
</feature>
<dbReference type="Proteomes" id="UP000824782">
    <property type="component" value="Unassembled WGS sequence"/>
</dbReference>
<name>A0AAV7CBF2_ENGPU</name>
<evidence type="ECO:0000256" key="1">
    <source>
        <dbReference type="SAM" id="Phobius"/>
    </source>
</evidence>
<proteinExistence type="predicted"/>
<sequence>MHPSTACVCIILSLLVLPIRHNEFLLRLSTNKSPRRQRACALTHLQFPPHVPYFLPVCPLHISFVAILQPLYLGLLLWDRILNCIS</sequence>
<comment type="caution">
    <text evidence="3">The sequence shown here is derived from an EMBL/GenBank/DDBJ whole genome shotgun (WGS) entry which is preliminary data.</text>
</comment>
<keyword evidence="4" id="KW-1185">Reference proteome</keyword>